<keyword evidence="2" id="KW-0812">Transmembrane</keyword>
<comment type="caution">
    <text evidence="3">The sequence shown here is derived from an EMBL/GenBank/DDBJ whole genome shotgun (WGS) entry which is preliminary data.</text>
</comment>
<sequence>TEINSLVLQRPSFFFFSFIRNTKQRENAIVLYLPSLVSPPPSIHFYPSRFDWSPSPTMLPLLLVPLISTALLIAVCGKKKAPPPGTAGGPAPPGGPKQPSAPASDKNKDAPPEKKEEKKEEEKK</sequence>
<protein>
    <submittedName>
        <fullName evidence="3">Uncharacterized protein</fullName>
    </submittedName>
</protein>
<feature type="non-terminal residue" evidence="3">
    <location>
        <position position="124"/>
    </location>
</feature>
<keyword evidence="2" id="KW-0472">Membrane</keyword>
<dbReference type="AlphaFoldDB" id="A0AAV5TMX1"/>
<dbReference type="EMBL" id="BTSX01000004">
    <property type="protein sequence ID" value="GMS95661.1"/>
    <property type="molecule type" value="Genomic_DNA"/>
</dbReference>
<feature type="compositionally biased region" description="Basic and acidic residues" evidence="1">
    <location>
        <begin position="105"/>
        <end position="124"/>
    </location>
</feature>
<dbReference type="Proteomes" id="UP001432027">
    <property type="component" value="Unassembled WGS sequence"/>
</dbReference>
<evidence type="ECO:0000313" key="4">
    <source>
        <dbReference type="Proteomes" id="UP001432027"/>
    </source>
</evidence>
<keyword evidence="4" id="KW-1185">Reference proteome</keyword>
<name>A0AAV5TMX1_9BILA</name>
<feature type="region of interest" description="Disordered" evidence="1">
    <location>
        <begin position="79"/>
        <end position="124"/>
    </location>
</feature>
<evidence type="ECO:0000256" key="1">
    <source>
        <dbReference type="SAM" id="MobiDB-lite"/>
    </source>
</evidence>
<organism evidence="3 4">
    <name type="scientific">Pristionchus entomophagus</name>
    <dbReference type="NCBI Taxonomy" id="358040"/>
    <lineage>
        <taxon>Eukaryota</taxon>
        <taxon>Metazoa</taxon>
        <taxon>Ecdysozoa</taxon>
        <taxon>Nematoda</taxon>
        <taxon>Chromadorea</taxon>
        <taxon>Rhabditida</taxon>
        <taxon>Rhabditina</taxon>
        <taxon>Diplogasteromorpha</taxon>
        <taxon>Diplogasteroidea</taxon>
        <taxon>Neodiplogasteridae</taxon>
        <taxon>Pristionchus</taxon>
    </lineage>
</organism>
<evidence type="ECO:0000256" key="2">
    <source>
        <dbReference type="SAM" id="Phobius"/>
    </source>
</evidence>
<accession>A0AAV5TMX1</accession>
<proteinExistence type="predicted"/>
<keyword evidence="2" id="KW-1133">Transmembrane helix</keyword>
<feature type="transmembrane region" description="Helical" evidence="2">
    <location>
        <begin position="57"/>
        <end position="76"/>
    </location>
</feature>
<feature type="compositionally biased region" description="Pro residues" evidence="1">
    <location>
        <begin position="82"/>
        <end position="96"/>
    </location>
</feature>
<gene>
    <name evidence="3" type="ORF">PENTCL1PPCAC_17836</name>
</gene>
<feature type="non-terminal residue" evidence="3">
    <location>
        <position position="1"/>
    </location>
</feature>
<reference evidence="3" key="1">
    <citation type="submission" date="2023-10" db="EMBL/GenBank/DDBJ databases">
        <title>Genome assembly of Pristionchus species.</title>
        <authorList>
            <person name="Yoshida K."/>
            <person name="Sommer R.J."/>
        </authorList>
    </citation>
    <scope>NUCLEOTIDE SEQUENCE</scope>
    <source>
        <strain evidence="3">RS0144</strain>
    </source>
</reference>
<evidence type="ECO:0000313" key="3">
    <source>
        <dbReference type="EMBL" id="GMS95661.1"/>
    </source>
</evidence>